<evidence type="ECO:0000256" key="7">
    <source>
        <dbReference type="ARBA" id="ARBA00022989"/>
    </source>
</evidence>
<dbReference type="KEGG" id="kpin:30169002"/>
<evidence type="ECO:0000256" key="3">
    <source>
        <dbReference type="ARBA" id="ARBA00022676"/>
    </source>
</evidence>
<reference evidence="12" key="2">
    <citation type="submission" date="2013-07" db="EMBL/GenBank/DDBJ databases">
        <authorList>
            <consortium name="The Broad Institute Genome Sequencing Platform"/>
            <person name="Cuomo C."/>
            <person name="Litvintseva A."/>
            <person name="Chen Y."/>
            <person name="Heitman J."/>
            <person name="Sun S."/>
            <person name="Springer D."/>
            <person name="Dromer F."/>
            <person name="Young S.K."/>
            <person name="Zeng Q."/>
            <person name="Gargeya S."/>
            <person name="Fitzgerald M."/>
            <person name="Abouelleil A."/>
            <person name="Alvarado L."/>
            <person name="Berlin A.M."/>
            <person name="Chapman S.B."/>
            <person name="Dewar J."/>
            <person name="Goldberg J."/>
            <person name="Griggs A."/>
            <person name="Gujja S."/>
            <person name="Hansen M."/>
            <person name="Howarth C."/>
            <person name="Imamovic A."/>
            <person name="Larimer J."/>
            <person name="McCowan C."/>
            <person name="Murphy C."/>
            <person name="Pearson M."/>
            <person name="Priest M."/>
            <person name="Roberts A."/>
            <person name="Saif S."/>
            <person name="Shea T."/>
            <person name="Sykes S."/>
            <person name="Wortman J."/>
            <person name="Nusbaum C."/>
            <person name="Birren B."/>
        </authorList>
    </citation>
    <scope>NUCLEOTIDE SEQUENCE</scope>
    <source>
        <strain evidence="12">CBS 10737</strain>
    </source>
</reference>
<dbReference type="GO" id="GO:0016758">
    <property type="term" value="F:hexosyltransferase activity"/>
    <property type="evidence" value="ECO:0007669"/>
    <property type="project" value="InterPro"/>
</dbReference>
<dbReference type="PANTHER" id="PTHR11214:SF351">
    <property type="entry name" value="BETA-1,3-GALACTOSYLTRANSFERASE PVG3"/>
    <property type="match status" value="1"/>
</dbReference>
<dbReference type="Proteomes" id="UP000094020">
    <property type="component" value="Chromosome 1"/>
</dbReference>
<reference evidence="11" key="3">
    <citation type="submission" date="2016-07" db="EMBL/GenBank/DDBJ databases">
        <title>Evolution of pathogenesis and genome organization in the Tremellales.</title>
        <authorList>
            <person name="Cuomo C."/>
            <person name="Litvintseva A."/>
            <person name="Heitman J."/>
            <person name="Chen Y."/>
            <person name="Sun S."/>
            <person name="Springer D."/>
            <person name="Dromer F."/>
            <person name="Young S."/>
            <person name="Zeng Q."/>
            <person name="Chapman S."/>
            <person name="Gujja S."/>
            <person name="Saif S."/>
            <person name="Birren B."/>
        </authorList>
    </citation>
    <scope>NUCLEOTIDE SEQUENCE</scope>
    <source>
        <strain evidence="11">CBS 10737</strain>
    </source>
</reference>
<comment type="similarity">
    <text evidence="2 10">Belongs to the glycosyltransferase 31 family.</text>
</comment>
<dbReference type="EMBL" id="CP144519">
    <property type="protein sequence ID" value="WWC66787.1"/>
    <property type="molecule type" value="Genomic_DNA"/>
</dbReference>
<keyword evidence="6" id="KW-0735">Signal-anchor</keyword>
<accession>A0A1B9ID41</accession>
<sequence>MHRTPPWTHKYWQKFLHNPADLLSPPIIIPELREAPWAGSWELPYLTQSTYTSTKHSFEEEDKVRYRQITSPALIMLHIFSTPTEKSRKRRNLIRELNFLDAIPVEYRHLVELKFIIGVNKLPDQSEEVYEQLKEEEMAIEDELKKYNDLIRLKSLKNGENMNNGKSWEWLRYVGREGARQAWWVLKCDDDTLPLIPNLLQTLLTLDPNQPTYFGSSLGRWTGYHYYFQGMMYGFSWGVVKTMAVADVPNSTRNYHWDEDARMGGVMFSLPLSPHADPKQPYCSPPDRPNPMYSLPPPNPDPCTGLLRVDMGSKIGAWNNWLIDDEQTAIAWHELKDDHDYRNAYEQAKEGFAKNGKEYKWVAPEVFKSVAGI</sequence>
<dbReference type="Gene3D" id="3.90.550.50">
    <property type="match status" value="1"/>
</dbReference>
<dbReference type="GeneID" id="30169002"/>
<dbReference type="EMBL" id="KI894007">
    <property type="protein sequence ID" value="OCF53331.1"/>
    <property type="molecule type" value="Genomic_DNA"/>
</dbReference>
<gene>
    <name evidence="11" type="ORF">I206_00633</name>
    <name evidence="12" type="ORF">I206_100692</name>
</gene>
<evidence type="ECO:0000256" key="4">
    <source>
        <dbReference type="ARBA" id="ARBA00022679"/>
    </source>
</evidence>
<evidence type="ECO:0000313" key="12">
    <source>
        <dbReference type="EMBL" id="WWC66787.1"/>
    </source>
</evidence>
<evidence type="ECO:0000313" key="11">
    <source>
        <dbReference type="EMBL" id="OCF53331.1"/>
    </source>
</evidence>
<keyword evidence="7" id="KW-1133">Transmembrane helix</keyword>
<evidence type="ECO:0000313" key="13">
    <source>
        <dbReference type="Proteomes" id="UP000094020"/>
    </source>
</evidence>
<evidence type="ECO:0000256" key="9">
    <source>
        <dbReference type="ARBA" id="ARBA00023136"/>
    </source>
</evidence>
<dbReference type="GO" id="GO:0051072">
    <property type="term" value="P:4,6-pyruvylated galactose residue biosynthetic process"/>
    <property type="evidence" value="ECO:0007669"/>
    <property type="project" value="TreeGrafter"/>
</dbReference>
<protein>
    <recommendedName>
        <fullName evidence="10">Hexosyltransferase</fullName>
        <ecNumber evidence="10">2.4.1.-</ecNumber>
    </recommendedName>
</protein>
<dbReference type="OrthoDB" id="414175at2759"/>
<name>A0A1B9ID41_9TREE</name>
<keyword evidence="5" id="KW-0812">Transmembrane</keyword>
<dbReference type="RefSeq" id="XP_019014550.1">
    <property type="nucleotide sequence ID" value="XM_019152412.1"/>
</dbReference>
<proteinExistence type="inferred from homology"/>
<dbReference type="GO" id="GO:0000139">
    <property type="term" value="C:Golgi membrane"/>
    <property type="evidence" value="ECO:0007669"/>
    <property type="project" value="UniProtKB-SubCell"/>
</dbReference>
<keyword evidence="9" id="KW-0472">Membrane</keyword>
<evidence type="ECO:0000256" key="1">
    <source>
        <dbReference type="ARBA" id="ARBA00004323"/>
    </source>
</evidence>
<keyword evidence="4" id="KW-0808">Transferase</keyword>
<evidence type="ECO:0000256" key="2">
    <source>
        <dbReference type="ARBA" id="ARBA00008661"/>
    </source>
</evidence>
<reference evidence="12" key="4">
    <citation type="submission" date="2024-02" db="EMBL/GenBank/DDBJ databases">
        <title>Comparative genomics of Cryptococcus and Kwoniella reveals pathogenesis evolution and contrasting modes of karyotype evolution via chromosome fusion or intercentromeric recombination.</title>
        <authorList>
            <person name="Coelho M.A."/>
            <person name="David-Palma M."/>
            <person name="Shea T."/>
            <person name="Bowers K."/>
            <person name="McGinley-Smith S."/>
            <person name="Mohammad A.W."/>
            <person name="Gnirke A."/>
            <person name="Yurkov A.M."/>
            <person name="Nowrousian M."/>
            <person name="Sun S."/>
            <person name="Cuomo C.A."/>
            <person name="Heitman J."/>
        </authorList>
    </citation>
    <scope>NUCLEOTIDE SEQUENCE</scope>
    <source>
        <strain evidence="12">CBS 10737</strain>
    </source>
</reference>
<keyword evidence="8 10" id="KW-0333">Golgi apparatus</keyword>
<dbReference type="InterPro" id="IPR002659">
    <property type="entry name" value="Glyco_trans_31"/>
</dbReference>
<comment type="subcellular location">
    <subcellularLocation>
        <location evidence="1 10">Golgi apparatus membrane</location>
        <topology evidence="1 10">Single-pass type II membrane protein</topology>
    </subcellularLocation>
</comment>
<keyword evidence="13" id="KW-1185">Reference proteome</keyword>
<organism evidence="11">
    <name type="scientific">Kwoniella pini CBS 10737</name>
    <dbReference type="NCBI Taxonomy" id="1296096"/>
    <lineage>
        <taxon>Eukaryota</taxon>
        <taxon>Fungi</taxon>
        <taxon>Dikarya</taxon>
        <taxon>Basidiomycota</taxon>
        <taxon>Agaricomycotina</taxon>
        <taxon>Tremellomycetes</taxon>
        <taxon>Tremellales</taxon>
        <taxon>Cryptococcaceae</taxon>
        <taxon>Kwoniella</taxon>
    </lineage>
</organism>
<evidence type="ECO:0000256" key="8">
    <source>
        <dbReference type="ARBA" id="ARBA00023034"/>
    </source>
</evidence>
<dbReference type="EC" id="2.4.1.-" evidence="10"/>
<keyword evidence="3 10" id="KW-0328">Glycosyltransferase</keyword>
<evidence type="ECO:0000256" key="5">
    <source>
        <dbReference type="ARBA" id="ARBA00022692"/>
    </source>
</evidence>
<reference evidence="11" key="1">
    <citation type="submission" date="2013-07" db="EMBL/GenBank/DDBJ databases">
        <title>The Genome Sequence of Cryptococcus pinus CBS10737.</title>
        <authorList>
            <consortium name="The Broad Institute Genome Sequencing Platform"/>
            <person name="Cuomo C."/>
            <person name="Litvintseva A."/>
            <person name="Chen Y."/>
            <person name="Heitman J."/>
            <person name="Sun S."/>
            <person name="Springer D."/>
            <person name="Dromer F."/>
            <person name="Young S.K."/>
            <person name="Zeng Q."/>
            <person name="Gargeya S."/>
            <person name="Fitzgerald M."/>
            <person name="Abouelleil A."/>
            <person name="Alvarado L."/>
            <person name="Berlin A.M."/>
            <person name="Chapman S.B."/>
            <person name="Dewar J."/>
            <person name="Goldberg J."/>
            <person name="Griggs A."/>
            <person name="Gujja S."/>
            <person name="Hansen M."/>
            <person name="Howarth C."/>
            <person name="Imamovic A."/>
            <person name="Larimer J."/>
            <person name="McCowan C."/>
            <person name="Murphy C."/>
            <person name="Pearson M."/>
            <person name="Priest M."/>
            <person name="Roberts A."/>
            <person name="Saif S."/>
            <person name="Shea T."/>
            <person name="Sykes S."/>
            <person name="Wortman J."/>
            <person name="Nusbaum C."/>
            <person name="Birren B."/>
        </authorList>
    </citation>
    <scope>NUCLEOTIDE SEQUENCE [LARGE SCALE GENOMIC DNA]</scope>
    <source>
        <strain evidence="11">CBS 10737</strain>
    </source>
</reference>
<dbReference type="STRING" id="1296096.A0A1B9ID41"/>
<dbReference type="PANTHER" id="PTHR11214">
    <property type="entry name" value="BETA-1,3-N-ACETYLGLUCOSAMINYLTRANSFERASE"/>
    <property type="match status" value="1"/>
</dbReference>
<evidence type="ECO:0000256" key="10">
    <source>
        <dbReference type="RuleBase" id="RU363063"/>
    </source>
</evidence>
<evidence type="ECO:0000256" key="6">
    <source>
        <dbReference type="ARBA" id="ARBA00022968"/>
    </source>
</evidence>
<dbReference type="AlphaFoldDB" id="A0A1B9ID41"/>